<accession>A0A512CBV0</accession>
<keyword evidence="2" id="KW-1185">Reference proteome</keyword>
<organism evidence="1 2">
    <name type="scientific">Cyclobacterium qasimii</name>
    <dbReference type="NCBI Taxonomy" id="1350429"/>
    <lineage>
        <taxon>Bacteria</taxon>
        <taxon>Pseudomonadati</taxon>
        <taxon>Bacteroidota</taxon>
        <taxon>Cytophagia</taxon>
        <taxon>Cytophagales</taxon>
        <taxon>Cyclobacteriaceae</taxon>
        <taxon>Cyclobacterium</taxon>
    </lineage>
</organism>
<evidence type="ECO:0000313" key="2">
    <source>
        <dbReference type="Proteomes" id="UP000321301"/>
    </source>
</evidence>
<sequence length="66" mass="7741">MDNRNTVTANKTKVNNHNNPYTLEMGWVMALNSERPKAFKNPNRWITPCITKTIIKATRMIFLFLM</sequence>
<reference evidence="1 2" key="1">
    <citation type="submission" date="2019-07" db="EMBL/GenBank/DDBJ databases">
        <title>Whole genome shotgun sequence of Cyclobacterium qasimii NBRC 106168.</title>
        <authorList>
            <person name="Hosoyama A."/>
            <person name="Uohara A."/>
            <person name="Ohji S."/>
            <person name="Ichikawa N."/>
        </authorList>
    </citation>
    <scope>NUCLEOTIDE SEQUENCE [LARGE SCALE GENOMIC DNA]</scope>
    <source>
        <strain evidence="1 2">NBRC 106168</strain>
    </source>
</reference>
<dbReference type="EMBL" id="BJYV01000009">
    <property type="protein sequence ID" value="GEO21635.1"/>
    <property type="molecule type" value="Genomic_DNA"/>
</dbReference>
<name>A0A512CBV0_9BACT</name>
<proteinExistence type="predicted"/>
<comment type="caution">
    <text evidence="1">The sequence shown here is derived from an EMBL/GenBank/DDBJ whole genome shotgun (WGS) entry which is preliminary data.</text>
</comment>
<gene>
    <name evidence="1" type="ORF">CQA01_21690</name>
</gene>
<protein>
    <submittedName>
        <fullName evidence="1">Uncharacterized protein</fullName>
    </submittedName>
</protein>
<dbReference type="AlphaFoldDB" id="A0A512CBV0"/>
<dbReference type="Proteomes" id="UP000321301">
    <property type="component" value="Unassembled WGS sequence"/>
</dbReference>
<evidence type="ECO:0000313" key="1">
    <source>
        <dbReference type="EMBL" id="GEO21635.1"/>
    </source>
</evidence>